<dbReference type="AlphaFoldDB" id="A0A1H3K8F9"/>
<dbReference type="PANTHER" id="PTHR34982">
    <property type="entry name" value="YOP PROTEINS TRANSLOCATION PROTEIN L"/>
    <property type="match status" value="1"/>
</dbReference>
<keyword evidence="8" id="KW-0653">Protein transport</keyword>
<feature type="coiled-coil region" evidence="10">
    <location>
        <begin position="101"/>
        <end position="128"/>
    </location>
</feature>
<evidence type="ECO:0000256" key="4">
    <source>
        <dbReference type="ARBA" id="ARBA00016507"/>
    </source>
</evidence>
<evidence type="ECO:0000256" key="6">
    <source>
        <dbReference type="ARBA" id="ARBA00022490"/>
    </source>
</evidence>
<feature type="domain" description="Flagellar assembly protein FliH/Type III secretion system HrpE" evidence="12">
    <location>
        <begin position="106"/>
        <end position="232"/>
    </location>
</feature>
<comment type="function">
    <text evidence="1">Needed for flagellar regrowth and assembly.</text>
</comment>
<evidence type="ECO:0000256" key="11">
    <source>
        <dbReference type="SAM" id="MobiDB-lite"/>
    </source>
</evidence>
<sequence length="244" mass="26752">MNAAAVIPKKTLTAWEKWEIGDLESPENRQHPEPAQPAPPPSPQETPAAPAASAAPEAPEAAKPQADTPALPTAEQIEQIYQQAREEGMLEGYQAGKAQAVQEIEAEVERLQTLLSAFEQALHKMDETVAQDLLTLSIELARKMVGRALQVKPEYLLTIVEEALQQLPAQSRSLHIALHPDDAALVREHLTRHLSHAKWRIVEDAHVAPGGCRMESAGCEVDATLPTRWQRVLAPLGKTPDWLV</sequence>
<evidence type="ECO:0000259" key="12">
    <source>
        <dbReference type="Pfam" id="PF02108"/>
    </source>
</evidence>
<evidence type="ECO:0000256" key="3">
    <source>
        <dbReference type="ARBA" id="ARBA00006602"/>
    </source>
</evidence>
<dbReference type="InterPro" id="IPR051472">
    <property type="entry name" value="T3SS_Stator/FliH"/>
</dbReference>
<keyword evidence="5" id="KW-0813">Transport</keyword>
<dbReference type="OrthoDB" id="5296952at2"/>
<gene>
    <name evidence="13" type="ORF">SAMN05421881_103814</name>
</gene>
<keyword evidence="7" id="KW-1005">Bacterial flagellum biogenesis</keyword>
<dbReference type="GO" id="GO:0044781">
    <property type="term" value="P:bacterial-type flagellum organization"/>
    <property type="evidence" value="ECO:0007669"/>
    <property type="project" value="UniProtKB-KW"/>
</dbReference>
<evidence type="ECO:0000256" key="10">
    <source>
        <dbReference type="SAM" id="Coils"/>
    </source>
</evidence>
<keyword evidence="9" id="KW-1006">Bacterial flagellum protein export</keyword>
<dbReference type="InterPro" id="IPR000563">
    <property type="entry name" value="Flag_FliH"/>
</dbReference>
<evidence type="ECO:0000256" key="8">
    <source>
        <dbReference type="ARBA" id="ARBA00022927"/>
    </source>
</evidence>
<comment type="subcellular location">
    <subcellularLocation>
        <location evidence="2">Cytoplasm</location>
    </subcellularLocation>
</comment>
<dbReference type="GO" id="GO:0015031">
    <property type="term" value="P:protein transport"/>
    <property type="evidence" value="ECO:0007669"/>
    <property type="project" value="UniProtKB-KW"/>
</dbReference>
<dbReference type="GO" id="GO:0005829">
    <property type="term" value="C:cytosol"/>
    <property type="evidence" value="ECO:0007669"/>
    <property type="project" value="TreeGrafter"/>
</dbReference>
<proteinExistence type="inferred from homology"/>
<dbReference type="GO" id="GO:0003774">
    <property type="term" value="F:cytoskeletal motor activity"/>
    <property type="evidence" value="ECO:0007669"/>
    <property type="project" value="InterPro"/>
</dbReference>
<dbReference type="EMBL" id="FNOY01000038">
    <property type="protein sequence ID" value="SDY48085.1"/>
    <property type="molecule type" value="Genomic_DNA"/>
</dbReference>
<evidence type="ECO:0000256" key="5">
    <source>
        <dbReference type="ARBA" id="ARBA00022448"/>
    </source>
</evidence>
<feature type="compositionally biased region" description="Basic and acidic residues" evidence="11">
    <location>
        <begin position="16"/>
        <end position="32"/>
    </location>
</feature>
<feature type="compositionally biased region" description="Pro residues" evidence="11">
    <location>
        <begin position="34"/>
        <end position="44"/>
    </location>
</feature>
<evidence type="ECO:0000256" key="7">
    <source>
        <dbReference type="ARBA" id="ARBA00022795"/>
    </source>
</evidence>
<dbReference type="PANTHER" id="PTHR34982:SF1">
    <property type="entry name" value="FLAGELLAR ASSEMBLY PROTEIN FLIH"/>
    <property type="match status" value="1"/>
</dbReference>
<feature type="compositionally biased region" description="Low complexity" evidence="11">
    <location>
        <begin position="45"/>
        <end position="66"/>
    </location>
</feature>
<protein>
    <recommendedName>
        <fullName evidence="4">Flagellar assembly protein FliH</fullName>
    </recommendedName>
</protein>
<dbReference type="RefSeq" id="WP_090414579.1">
    <property type="nucleotide sequence ID" value="NZ_FNOY01000038.1"/>
</dbReference>
<keyword evidence="13" id="KW-0969">Cilium</keyword>
<evidence type="ECO:0000256" key="1">
    <source>
        <dbReference type="ARBA" id="ARBA00003041"/>
    </source>
</evidence>
<dbReference type="GO" id="GO:0071973">
    <property type="term" value="P:bacterial-type flagellum-dependent cell motility"/>
    <property type="evidence" value="ECO:0007669"/>
    <property type="project" value="InterPro"/>
</dbReference>
<dbReference type="InterPro" id="IPR018035">
    <property type="entry name" value="Flagellar_FliH/T3SS_HrpE"/>
</dbReference>
<dbReference type="GO" id="GO:0009288">
    <property type="term" value="C:bacterial-type flagellum"/>
    <property type="evidence" value="ECO:0007669"/>
    <property type="project" value="InterPro"/>
</dbReference>
<name>A0A1H3K8F9_9PROT</name>
<keyword evidence="14" id="KW-1185">Reference proteome</keyword>
<keyword evidence="13" id="KW-0282">Flagellum</keyword>
<comment type="similarity">
    <text evidence="3">Belongs to the FliH family.</text>
</comment>
<accession>A0A1H3K8F9</accession>
<organism evidence="13 14">
    <name type="scientific">Nitrosomonas halophila</name>
    <dbReference type="NCBI Taxonomy" id="44576"/>
    <lineage>
        <taxon>Bacteria</taxon>
        <taxon>Pseudomonadati</taxon>
        <taxon>Pseudomonadota</taxon>
        <taxon>Betaproteobacteria</taxon>
        <taxon>Nitrosomonadales</taxon>
        <taxon>Nitrosomonadaceae</taxon>
        <taxon>Nitrosomonas</taxon>
    </lineage>
</organism>
<keyword evidence="6" id="KW-0963">Cytoplasm</keyword>
<evidence type="ECO:0000313" key="13">
    <source>
        <dbReference type="EMBL" id="SDY48085.1"/>
    </source>
</evidence>
<feature type="region of interest" description="Disordered" evidence="11">
    <location>
        <begin position="1"/>
        <end position="69"/>
    </location>
</feature>
<dbReference type="Pfam" id="PF02108">
    <property type="entry name" value="FliH"/>
    <property type="match status" value="1"/>
</dbReference>
<dbReference type="Proteomes" id="UP000198640">
    <property type="component" value="Unassembled WGS sequence"/>
</dbReference>
<reference evidence="13 14" key="1">
    <citation type="submission" date="2016-10" db="EMBL/GenBank/DDBJ databases">
        <authorList>
            <person name="de Groot N.N."/>
        </authorList>
    </citation>
    <scope>NUCLEOTIDE SEQUENCE [LARGE SCALE GENOMIC DNA]</scope>
    <source>
        <strain evidence="13 14">Nm1</strain>
    </source>
</reference>
<evidence type="ECO:0000256" key="2">
    <source>
        <dbReference type="ARBA" id="ARBA00004496"/>
    </source>
</evidence>
<keyword evidence="13" id="KW-0966">Cell projection</keyword>
<evidence type="ECO:0000313" key="14">
    <source>
        <dbReference type="Proteomes" id="UP000198640"/>
    </source>
</evidence>
<keyword evidence="10" id="KW-0175">Coiled coil</keyword>
<dbReference type="STRING" id="44576.SAMN05421881_103814"/>
<dbReference type="PRINTS" id="PR01003">
    <property type="entry name" value="FLGFLIH"/>
</dbReference>
<evidence type="ECO:0000256" key="9">
    <source>
        <dbReference type="ARBA" id="ARBA00023225"/>
    </source>
</evidence>